<gene>
    <name evidence="2" type="ORF">J2T19_003695</name>
</gene>
<organism evidence="2 3">
    <name type="scientific">Paenibacillus tundrae</name>
    <dbReference type="NCBI Taxonomy" id="528187"/>
    <lineage>
        <taxon>Bacteria</taxon>
        <taxon>Bacillati</taxon>
        <taxon>Bacillota</taxon>
        <taxon>Bacilli</taxon>
        <taxon>Bacillales</taxon>
        <taxon>Paenibacillaceae</taxon>
        <taxon>Paenibacillus</taxon>
    </lineage>
</organism>
<dbReference type="Proteomes" id="UP001233836">
    <property type="component" value="Unassembled WGS sequence"/>
</dbReference>
<name>A0ABT9WG45_9BACL</name>
<evidence type="ECO:0000313" key="3">
    <source>
        <dbReference type="Proteomes" id="UP001233836"/>
    </source>
</evidence>
<evidence type="ECO:0000256" key="1">
    <source>
        <dbReference type="SAM" id="MobiDB-lite"/>
    </source>
</evidence>
<protein>
    <submittedName>
        <fullName evidence="2">Uncharacterized protein</fullName>
    </submittedName>
</protein>
<accession>A0ABT9WG45</accession>
<comment type="caution">
    <text evidence="2">The sequence shown here is derived from an EMBL/GenBank/DDBJ whole genome shotgun (WGS) entry which is preliminary data.</text>
</comment>
<dbReference type="EMBL" id="JAUSTI010000010">
    <property type="protein sequence ID" value="MDQ0172218.1"/>
    <property type="molecule type" value="Genomic_DNA"/>
</dbReference>
<feature type="region of interest" description="Disordered" evidence="1">
    <location>
        <begin position="1"/>
        <end position="24"/>
    </location>
</feature>
<keyword evidence="3" id="KW-1185">Reference proteome</keyword>
<feature type="compositionally biased region" description="Polar residues" evidence="1">
    <location>
        <begin position="8"/>
        <end position="24"/>
    </location>
</feature>
<reference evidence="2 3" key="1">
    <citation type="submission" date="2023-07" db="EMBL/GenBank/DDBJ databases">
        <title>Sorghum-associated microbial communities from plants grown in Nebraska, USA.</title>
        <authorList>
            <person name="Schachtman D."/>
        </authorList>
    </citation>
    <scope>NUCLEOTIDE SEQUENCE [LARGE SCALE GENOMIC DNA]</scope>
    <source>
        <strain evidence="2 3">DS1314</strain>
    </source>
</reference>
<proteinExistence type="predicted"/>
<dbReference type="RefSeq" id="WP_307218195.1">
    <property type="nucleotide sequence ID" value="NZ_JAUSTI010000010.1"/>
</dbReference>
<evidence type="ECO:0000313" key="2">
    <source>
        <dbReference type="EMBL" id="MDQ0172218.1"/>
    </source>
</evidence>
<sequence>MPWRPHISEQSTTVNPSGSSTNPVAQFNQYVTDHQLPAPTVTFNTIQKSFSSREVLASFAVFTYADDGQLKKIHSGTLSFSLTRDLLHWQIHSVDIINDMQLANNAP</sequence>